<dbReference type="InterPro" id="IPR000073">
    <property type="entry name" value="AB_hydrolase_1"/>
</dbReference>
<protein>
    <submittedName>
        <fullName evidence="2">Alpha/beta fold hydrolase</fullName>
    </submittedName>
</protein>
<sequence>MPEIALNDIEVHYDESGSGPAVVFVHGLAEDHRSWHQRHELADRRTYAYDLRGHGRTSLGEADGTLAQLRDDLIAFLESVSGAATCVGFSLGGTVVLAAAAARPDLVPAAVLMATSAVVGRAATEFYRSRIEQVRSGDGDAVLASLRADTAAMLASSDVDVDEVVARRSEAIGDGRGYANAASAMAAVREQPLTPLLGAITAPVTVIGAADDRFCPRKAADILLDGLPRATYREIPRAGHLMNVDNPVAVTAELRACLPT</sequence>
<reference evidence="3" key="1">
    <citation type="journal article" date="2019" name="Int. J. Syst. Evol. Microbiol.">
        <title>The Global Catalogue of Microorganisms (GCM) 10K type strain sequencing project: providing services to taxonomists for standard genome sequencing and annotation.</title>
        <authorList>
            <consortium name="The Broad Institute Genomics Platform"/>
            <consortium name="The Broad Institute Genome Sequencing Center for Infectious Disease"/>
            <person name="Wu L."/>
            <person name="Ma J."/>
        </authorList>
    </citation>
    <scope>NUCLEOTIDE SEQUENCE [LARGE SCALE GENOMIC DNA]</scope>
    <source>
        <strain evidence="3">CCUG 56401</strain>
    </source>
</reference>
<dbReference type="PANTHER" id="PTHR43194:SF2">
    <property type="entry name" value="PEROXISOMAL MEMBRANE PROTEIN LPX1"/>
    <property type="match status" value="1"/>
</dbReference>
<gene>
    <name evidence="2" type="ORF">ACFQ16_23335</name>
</gene>
<dbReference type="Pfam" id="PF00561">
    <property type="entry name" value="Abhydrolase_1"/>
    <property type="match status" value="1"/>
</dbReference>
<dbReference type="Gene3D" id="3.40.50.1820">
    <property type="entry name" value="alpha/beta hydrolase"/>
    <property type="match status" value="1"/>
</dbReference>
<dbReference type="InterPro" id="IPR029058">
    <property type="entry name" value="AB_hydrolase_fold"/>
</dbReference>
<feature type="domain" description="AB hydrolase-1" evidence="1">
    <location>
        <begin position="20"/>
        <end position="247"/>
    </location>
</feature>
<comment type="caution">
    <text evidence="2">The sequence shown here is derived from an EMBL/GenBank/DDBJ whole genome shotgun (WGS) entry which is preliminary data.</text>
</comment>
<accession>A0ABW3FX07</accession>
<dbReference type="SUPFAM" id="SSF53474">
    <property type="entry name" value="alpha/beta-Hydrolases"/>
    <property type="match status" value="1"/>
</dbReference>
<dbReference type="Proteomes" id="UP001597018">
    <property type="component" value="Unassembled WGS sequence"/>
</dbReference>
<evidence type="ECO:0000313" key="2">
    <source>
        <dbReference type="EMBL" id="MFD0922690.1"/>
    </source>
</evidence>
<dbReference type="PRINTS" id="PR00111">
    <property type="entry name" value="ABHYDROLASE"/>
</dbReference>
<evidence type="ECO:0000313" key="3">
    <source>
        <dbReference type="Proteomes" id="UP001597018"/>
    </source>
</evidence>
<dbReference type="EMBL" id="JBHTIW010000023">
    <property type="protein sequence ID" value="MFD0922690.1"/>
    <property type="molecule type" value="Genomic_DNA"/>
</dbReference>
<dbReference type="InterPro" id="IPR050228">
    <property type="entry name" value="Carboxylesterase_BioH"/>
</dbReference>
<dbReference type="GO" id="GO:0016787">
    <property type="term" value="F:hydrolase activity"/>
    <property type="evidence" value="ECO:0007669"/>
    <property type="project" value="UniProtKB-KW"/>
</dbReference>
<name>A0ABW3FX07_9PSEU</name>
<dbReference type="RefSeq" id="WP_263253532.1">
    <property type="nucleotide sequence ID" value="NZ_BAABLT010000042.1"/>
</dbReference>
<keyword evidence="3" id="KW-1185">Reference proteome</keyword>
<proteinExistence type="predicted"/>
<keyword evidence="2" id="KW-0378">Hydrolase</keyword>
<evidence type="ECO:0000259" key="1">
    <source>
        <dbReference type="Pfam" id="PF00561"/>
    </source>
</evidence>
<organism evidence="2 3">
    <name type="scientific">Saccharopolyspora rosea</name>
    <dbReference type="NCBI Taxonomy" id="524884"/>
    <lineage>
        <taxon>Bacteria</taxon>
        <taxon>Bacillati</taxon>
        <taxon>Actinomycetota</taxon>
        <taxon>Actinomycetes</taxon>
        <taxon>Pseudonocardiales</taxon>
        <taxon>Pseudonocardiaceae</taxon>
        <taxon>Saccharopolyspora</taxon>
    </lineage>
</organism>
<dbReference type="PANTHER" id="PTHR43194">
    <property type="entry name" value="HYDROLASE ALPHA/BETA FOLD FAMILY"/>
    <property type="match status" value="1"/>
</dbReference>